<keyword evidence="4" id="KW-0804">Transcription</keyword>
<dbReference type="AlphaFoldDB" id="A0A1I3BUZ9"/>
<dbReference type="InterPro" id="IPR000847">
    <property type="entry name" value="LysR_HTH_N"/>
</dbReference>
<feature type="compositionally biased region" description="Gly residues" evidence="5">
    <location>
        <begin position="1"/>
        <end position="13"/>
    </location>
</feature>
<dbReference type="CDD" id="cd08432">
    <property type="entry name" value="PBP2_GcdR_TrpI_HvrB_AmpR_like"/>
    <property type="match status" value="1"/>
</dbReference>
<dbReference type="STRING" id="1114924.SAMN05216258_101364"/>
<feature type="region of interest" description="Disordered" evidence="5">
    <location>
        <begin position="1"/>
        <end position="22"/>
    </location>
</feature>
<dbReference type="Gene3D" id="1.10.10.10">
    <property type="entry name" value="Winged helix-like DNA-binding domain superfamily/Winged helix DNA-binding domain"/>
    <property type="match status" value="1"/>
</dbReference>
<comment type="similarity">
    <text evidence="1">Belongs to the LysR transcriptional regulatory family.</text>
</comment>
<dbReference type="Gene3D" id="3.40.190.10">
    <property type="entry name" value="Periplasmic binding protein-like II"/>
    <property type="match status" value="2"/>
</dbReference>
<dbReference type="SUPFAM" id="SSF53850">
    <property type="entry name" value="Periplasmic binding protein-like II"/>
    <property type="match status" value="1"/>
</dbReference>
<dbReference type="Pfam" id="PF00126">
    <property type="entry name" value="HTH_1"/>
    <property type="match status" value="1"/>
</dbReference>
<keyword evidence="2" id="KW-0805">Transcription regulation</keyword>
<dbReference type="PROSITE" id="PS50931">
    <property type="entry name" value="HTH_LYSR"/>
    <property type="match status" value="1"/>
</dbReference>
<dbReference type="InterPro" id="IPR058163">
    <property type="entry name" value="LysR-type_TF_proteobact-type"/>
</dbReference>
<gene>
    <name evidence="7" type="ORF">SAMN05216258_101364</name>
</gene>
<organism evidence="7 8">
    <name type="scientific">Albimonas pacifica</name>
    <dbReference type="NCBI Taxonomy" id="1114924"/>
    <lineage>
        <taxon>Bacteria</taxon>
        <taxon>Pseudomonadati</taxon>
        <taxon>Pseudomonadota</taxon>
        <taxon>Alphaproteobacteria</taxon>
        <taxon>Rhodobacterales</taxon>
        <taxon>Paracoccaceae</taxon>
        <taxon>Albimonas</taxon>
    </lineage>
</organism>
<dbReference type="GO" id="GO:0003700">
    <property type="term" value="F:DNA-binding transcription factor activity"/>
    <property type="evidence" value="ECO:0007669"/>
    <property type="project" value="InterPro"/>
</dbReference>
<evidence type="ECO:0000259" key="6">
    <source>
        <dbReference type="PROSITE" id="PS50931"/>
    </source>
</evidence>
<dbReference type="FunFam" id="1.10.10.10:FF:000038">
    <property type="entry name" value="Glycine cleavage system transcriptional activator"/>
    <property type="match status" value="1"/>
</dbReference>
<evidence type="ECO:0000256" key="5">
    <source>
        <dbReference type="SAM" id="MobiDB-lite"/>
    </source>
</evidence>
<dbReference type="InterPro" id="IPR036388">
    <property type="entry name" value="WH-like_DNA-bd_sf"/>
</dbReference>
<keyword evidence="8" id="KW-1185">Reference proteome</keyword>
<accession>A0A1I3BUZ9</accession>
<dbReference type="PANTHER" id="PTHR30537:SF26">
    <property type="entry name" value="GLYCINE CLEAVAGE SYSTEM TRANSCRIPTIONAL ACTIVATOR"/>
    <property type="match status" value="1"/>
</dbReference>
<evidence type="ECO:0000256" key="4">
    <source>
        <dbReference type="ARBA" id="ARBA00023163"/>
    </source>
</evidence>
<feature type="domain" description="HTH lysR-type" evidence="6">
    <location>
        <begin position="25"/>
        <end position="82"/>
    </location>
</feature>
<evidence type="ECO:0000256" key="2">
    <source>
        <dbReference type="ARBA" id="ARBA00023015"/>
    </source>
</evidence>
<dbReference type="EMBL" id="FOQH01000001">
    <property type="protein sequence ID" value="SFH66107.1"/>
    <property type="molecule type" value="Genomic_DNA"/>
</dbReference>
<dbReference type="InterPro" id="IPR036390">
    <property type="entry name" value="WH_DNA-bd_sf"/>
</dbReference>
<dbReference type="RefSeq" id="WP_177236112.1">
    <property type="nucleotide sequence ID" value="NZ_FOQH01000001.1"/>
</dbReference>
<reference evidence="7 8" key="1">
    <citation type="submission" date="2016-10" db="EMBL/GenBank/DDBJ databases">
        <authorList>
            <person name="de Groot N.N."/>
        </authorList>
    </citation>
    <scope>NUCLEOTIDE SEQUENCE [LARGE SCALE GENOMIC DNA]</scope>
    <source>
        <strain evidence="7 8">CGMCC 1.11030</strain>
    </source>
</reference>
<keyword evidence="3" id="KW-0238">DNA-binding</keyword>
<protein>
    <submittedName>
        <fullName evidence="7">Transcriptional regulator, LysR family</fullName>
    </submittedName>
</protein>
<dbReference type="Proteomes" id="UP000199377">
    <property type="component" value="Unassembled WGS sequence"/>
</dbReference>
<dbReference type="InterPro" id="IPR005119">
    <property type="entry name" value="LysR_subst-bd"/>
</dbReference>
<dbReference type="GO" id="GO:0006351">
    <property type="term" value="P:DNA-templated transcription"/>
    <property type="evidence" value="ECO:0007669"/>
    <property type="project" value="TreeGrafter"/>
</dbReference>
<proteinExistence type="inferred from homology"/>
<name>A0A1I3BUZ9_9RHOB</name>
<evidence type="ECO:0000256" key="3">
    <source>
        <dbReference type="ARBA" id="ARBA00023125"/>
    </source>
</evidence>
<dbReference type="Pfam" id="PF03466">
    <property type="entry name" value="LysR_substrate"/>
    <property type="match status" value="1"/>
</dbReference>
<evidence type="ECO:0000313" key="7">
    <source>
        <dbReference type="EMBL" id="SFH66107.1"/>
    </source>
</evidence>
<sequence>MAGLSGGSSGADGGPERGAPSPRLPPLNLFRVFEAAARHASFRLAAEELCVTPSAVSQQIRHLEEFLEIRLFRRLTRRVELTREGAELAGQVREALFILTSACAQVSDPDKPAVVTISATPAIAMRWLTPRLRDFMAREERVKITLLASDEPVDFARQDVDVAIRWGADFPGMRAELLGSEPHCLVCAPELLEGGERISRRRLASVPFLHVRQFIPMTYWLESAGLPLDALGPRQLYNDAALMLEAVAHGQGICLASHFLVERDIRSGRLARAHPTAIRVDEGYHVLSSPELGDKPGIRAVREWLLAEAAESISRHDLAPASAPLDGAPE</sequence>
<dbReference type="GO" id="GO:0043565">
    <property type="term" value="F:sequence-specific DNA binding"/>
    <property type="evidence" value="ECO:0007669"/>
    <property type="project" value="TreeGrafter"/>
</dbReference>
<dbReference type="SUPFAM" id="SSF46785">
    <property type="entry name" value="Winged helix' DNA-binding domain"/>
    <property type="match status" value="1"/>
</dbReference>
<evidence type="ECO:0000313" key="8">
    <source>
        <dbReference type="Proteomes" id="UP000199377"/>
    </source>
</evidence>
<evidence type="ECO:0000256" key="1">
    <source>
        <dbReference type="ARBA" id="ARBA00009437"/>
    </source>
</evidence>
<dbReference type="PANTHER" id="PTHR30537">
    <property type="entry name" value="HTH-TYPE TRANSCRIPTIONAL REGULATOR"/>
    <property type="match status" value="1"/>
</dbReference>